<feature type="region of interest" description="Disordered" evidence="1">
    <location>
        <begin position="444"/>
        <end position="465"/>
    </location>
</feature>
<dbReference type="RefSeq" id="WP_310520409.1">
    <property type="nucleotide sequence ID" value="NZ_BAABBS010000002.1"/>
</dbReference>
<keyword evidence="3" id="KW-1185">Reference proteome</keyword>
<feature type="region of interest" description="Disordered" evidence="1">
    <location>
        <begin position="353"/>
        <end position="377"/>
    </location>
</feature>
<evidence type="ECO:0000256" key="1">
    <source>
        <dbReference type="SAM" id="MobiDB-lite"/>
    </source>
</evidence>
<feature type="region of interest" description="Disordered" evidence="1">
    <location>
        <begin position="401"/>
        <end position="425"/>
    </location>
</feature>
<feature type="region of interest" description="Disordered" evidence="1">
    <location>
        <begin position="544"/>
        <end position="579"/>
    </location>
</feature>
<gene>
    <name evidence="2" type="ORF">RH861_07050</name>
</gene>
<protein>
    <recommendedName>
        <fullName evidence="4">Transposase</fullName>
    </recommendedName>
</protein>
<comment type="caution">
    <text evidence="2">The sequence shown here is derived from an EMBL/GenBank/DDBJ whole genome shotgun (WGS) entry which is preliminary data.</text>
</comment>
<evidence type="ECO:0000313" key="2">
    <source>
        <dbReference type="EMBL" id="MDR5691819.1"/>
    </source>
</evidence>
<evidence type="ECO:0000313" key="3">
    <source>
        <dbReference type="Proteomes" id="UP001260072"/>
    </source>
</evidence>
<accession>A0ABU1FJA8</accession>
<name>A0ABU1FJA8_9MICO</name>
<dbReference type="EMBL" id="JAVKGS010000002">
    <property type="protein sequence ID" value="MDR5691819.1"/>
    <property type="molecule type" value="Genomic_DNA"/>
</dbReference>
<reference evidence="3" key="1">
    <citation type="submission" date="2023-07" db="EMBL/GenBank/DDBJ databases">
        <title>Description of three actinobacteria isolated from air of manufacturing shop in a pharmaceutical factory.</title>
        <authorList>
            <person name="Zhang D.-F."/>
        </authorList>
    </citation>
    <scope>NUCLEOTIDE SEQUENCE [LARGE SCALE GENOMIC DNA]</scope>
    <source>
        <strain evidence="3">CCTCC AB 2011122</strain>
    </source>
</reference>
<sequence length="579" mass="64758">MYLQTAHRVVTESGAPELLHKWKQADRASNAGAKPLIPLTAVLTLFVAHALAGRPITYDELASTLRLRLDHDERVLLGVSHKPGTQDQWYDRAWAAVNRVIALVDPYPGPRNVILRGGAWESFRDRTQTPAYAANTALMLERFDELINAVVQASISLVPPDIWSAYEGSIAIDATRVRITGRPNAASANGDRSNPDPLSGRYTRLGSHQGLGAGTDEAAYELETAVSIWNRPGESDRFPSLVTAVTMHNPGQLIGHGARLIGFHKRLGFDRFLVCVDRAYNGGTIETFHVPARLAGAELVMDYQRPELGLQGWYEDLFMVDGNWHVRWMPWDMVMAGRDLEELNEKVARARGALKAASRDEEGTRTPEQLKEDADNRALVDSAPELRVALLKLLHNRSRYRMKPHGLPDADGAQRYTYPNEDRPLVDATPLKRRQSVTIPMLIPETDAPPRTEAPRPSGSPRKPQPIRFLQKFAHNTPEWDAHYGMRNLVEASNRLLKKGTRFNIADPDQRSGRGYAFTYLSVALVVVADNIHRIRVFFHAEAKRADDASKPKTRARRRKDANGNPLPRRQTTNTGPPR</sequence>
<feature type="compositionally biased region" description="Basic and acidic residues" evidence="1">
    <location>
        <begin position="357"/>
        <end position="377"/>
    </location>
</feature>
<organism evidence="2 3">
    <name type="scientific">Agromyces indicus</name>
    <dbReference type="NCBI Taxonomy" id="758919"/>
    <lineage>
        <taxon>Bacteria</taxon>
        <taxon>Bacillati</taxon>
        <taxon>Actinomycetota</taxon>
        <taxon>Actinomycetes</taxon>
        <taxon>Micrococcales</taxon>
        <taxon>Microbacteriaceae</taxon>
        <taxon>Agromyces</taxon>
    </lineage>
</organism>
<proteinExistence type="predicted"/>
<evidence type="ECO:0008006" key="4">
    <source>
        <dbReference type="Google" id="ProtNLM"/>
    </source>
</evidence>
<feature type="compositionally biased region" description="Polar residues" evidence="1">
    <location>
        <begin position="570"/>
        <end position="579"/>
    </location>
</feature>
<dbReference type="Proteomes" id="UP001260072">
    <property type="component" value="Unassembled WGS sequence"/>
</dbReference>